<evidence type="ECO:0000313" key="6">
    <source>
        <dbReference type="Proteomes" id="UP001184861"/>
    </source>
</evidence>
<keyword evidence="5" id="KW-1185">Reference proteome</keyword>
<organism evidence="3 6">
    <name type="scientific">Chryseobacterium rhizosphaerae</name>
    <dbReference type="NCBI Taxonomy" id="395937"/>
    <lineage>
        <taxon>Bacteria</taxon>
        <taxon>Pseudomonadati</taxon>
        <taxon>Bacteroidota</taxon>
        <taxon>Flavobacteriia</taxon>
        <taxon>Flavobacteriales</taxon>
        <taxon>Weeksellaceae</taxon>
        <taxon>Chryseobacterium group</taxon>
        <taxon>Chryseobacterium</taxon>
    </lineage>
</organism>
<dbReference type="RefSeq" id="WP_084085924.1">
    <property type="nucleotide sequence ID" value="NZ_BJYH01000003.1"/>
</dbReference>
<keyword evidence="1" id="KW-0732">Signal</keyword>
<feature type="chain" id="PRO_5042192771" evidence="1">
    <location>
        <begin position="22"/>
        <end position="130"/>
    </location>
</feature>
<dbReference type="AlphaFoldDB" id="A0AAE3Y8B0"/>
<dbReference type="Proteomes" id="UP001184861">
    <property type="component" value="Unassembled WGS sequence"/>
</dbReference>
<proteinExistence type="predicted"/>
<reference evidence="4" key="2">
    <citation type="submission" date="2018-06" db="EMBL/GenBank/DDBJ databases">
        <authorList>
            <person name="Newman J.D."/>
            <person name="Hugo C.J."/>
            <person name="Kriek I.-M."/>
            <person name="Nel L."/>
        </authorList>
    </citation>
    <scope>NUCLEOTIDE SEQUENCE</scope>
    <source>
        <strain evidence="4">KCTC 22548</strain>
    </source>
</reference>
<evidence type="ECO:0000256" key="1">
    <source>
        <dbReference type="SAM" id="SignalP"/>
    </source>
</evidence>
<dbReference type="InterPro" id="IPR013229">
    <property type="entry name" value="PEGA"/>
</dbReference>
<evidence type="ECO:0000259" key="2">
    <source>
        <dbReference type="Pfam" id="PF08308"/>
    </source>
</evidence>
<dbReference type="Proteomes" id="UP000256491">
    <property type="component" value="Unassembled WGS sequence"/>
</dbReference>
<accession>A0AAE3Y8B0</accession>
<feature type="signal peptide" evidence="1">
    <location>
        <begin position="1"/>
        <end position="21"/>
    </location>
</feature>
<evidence type="ECO:0000313" key="4">
    <source>
        <dbReference type="EMBL" id="REC73360.1"/>
    </source>
</evidence>
<gene>
    <name evidence="4" type="ORF">DRF57_17765</name>
    <name evidence="3" type="ORF">J2787_001149</name>
</gene>
<dbReference type="Pfam" id="PF08308">
    <property type="entry name" value="PEGA"/>
    <property type="match status" value="1"/>
</dbReference>
<name>A0AAE3Y8B0_9FLAO</name>
<dbReference type="PROSITE" id="PS51257">
    <property type="entry name" value="PROKAR_LIPOPROTEIN"/>
    <property type="match status" value="1"/>
</dbReference>
<evidence type="ECO:0000313" key="3">
    <source>
        <dbReference type="EMBL" id="MDR6525779.1"/>
    </source>
</evidence>
<evidence type="ECO:0000313" key="5">
    <source>
        <dbReference type="Proteomes" id="UP000256491"/>
    </source>
</evidence>
<comment type="caution">
    <text evidence="3">The sequence shown here is derived from an EMBL/GenBank/DDBJ whole genome shotgun (WGS) entry which is preliminary data.</text>
</comment>
<protein>
    <submittedName>
        <fullName evidence="4">PEGA domain-containing protein</fullName>
    </submittedName>
</protein>
<feature type="domain" description="PEGA" evidence="2">
    <location>
        <begin position="31"/>
        <end position="83"/>
    </location>
</feature>
<sequence length="130" mass="13972">MKNNLSIVLLMGIALSTTSCASMFTGTKDKITFNSSPEGAKVFHKGVEKCITPCTAEISRALSKQTVTFEKEGFNTKEVKLTKTFNPVTLLNILFGGAIGVGIDAATGSLTKYSPKKYDVELEAQSTELK</sequence>
<dbReference type="EMBL" id="JAVDQY010000001">
    <property type="protein sequence ID" value="MDR6525779.1"/>
    <property type="molecule type" value="Genomic_DNA"/>
</dbReference>
<reference evidence="3" key="3">
    <citation type="submission" date="2023-07" db="EMBL/GenBank/DDBJ databases">
        <title>Sorghum-associated microbial communities from plants grown in Nebraska, USA.</title>
        <authorList>
            <person name="Schachtman D."/>
        </authorList>
    </citation>
    <scope>NUCLEOTIDE SEQUENCE</scope>
    <source>
        <strain evidence="3">DS2360</strain>
    </source>
</reference>
<reference evidence="4 5" key="1">
    <citation type="journal article" date="2010" name="Syst. Appl. Microbiol.">
        <title>Four new species of Chryseobacterium from the rhizosphere of coastal sand dune plants, Chryseobacterium elymi sp. nov., Chryseobacterium hagamense sp. nov., Chryseobacterium lathyri sp. nov. and Chryseobacterium rhizosphaerae sp. nov.</title>
        <authorList>
            <person name="Cho S.H."/>
            <person name="Lee K.S."/>
            <person name="Shin D.S."/>
            <person name="Han J.H."/>
            <person name="Park K.S."/>
            <person name="Lee C.H."/>
            <person name="Park K.H."/>
            <person name="Kim S.B."/>
        </authorList>
    </citation>
    <scope>NUCLEOTIDE SEQUENCE [LARGE SCALE GENOMIC DNA]</scope>
    <source>
        <strain evidence="4 5">KCTC 22548</strain>
    </source>
</reference>
<dbReference type="EMBL" id="QNUF01000024">
    <property type="protein sequence ID" value="REC73360.1"/>
    <property type="molecule type" value="Genomic_DNA"/>
</dbReference>